<dbReference type="InterPro" id="IPR029063">
    <property type="entry name" value="SAM-dependent_MTases_sf"/>
</dbReference>
<dbReference type="Proteomes" id="UP000007967">
    <property type="component" value="Chromosome"/>
</dbReference>
<organism evidence="2 3">
    <name type="scientific">Kribbella flavida (strain DSM 17836 / JCM 10339 / NBRC 14399)</name>
    <dbReference type="NCBI Taxonomy" id="479435"/>
    <lineage>
        <taxon>Bacteria</taxon>
        <taxon>Bacillati</taxon>
        <taxon>Actinomycetota</taxon>
        <taxon>Actinomycetes</taxon>
        <taxon>Propionibacteriales</taxon>
        <taxon>Kribbellaceae</taxon>
        <taxon>Kribbella</taxon>
    </lineage>
</organism>
<dbReference type="PANTHER" id="PTHR14911:SF13">
    <property type="entry name" value="TRNA (GUANINE(6)-N2)-METHYLTRANSFERASE THUMP3"/>
    <property type="match status" value="1"/>
</dbReference>
<keyword evidence="2" id="KW-0489">Methyltransferase</keyword>
<reference evidence="3" key="1">
    <citation type="submission" date="2009-09" db="EMBL/GenBank/DDBJ databases">
        <title>The complete genome of Kribbella flavida DSM 17836.</title>
        <authorList>
            <consortium name="US DOE Joint Genome Institute (JGI-PGF)"/>
            <person name="Lucas S."/>
            <person name="Copeland A."/>
            <person name="Lapidus A."/>
            <person name="Glavina del Rio T."/>
            <person name="Dalin E."/>
            <person name="Tice H."/>
            <person name="Bruce D."/>
            <person name="Goodwin L."/>
            <person name="Pitluck S."/>
            <person name="Kyrpides N."/>
            <person name="Mavromatis K."/>
            <person name="Ivanova N."/>
            <person name="Saunders E."/>
            <person name="Brettin T."/>
            <person name="Detter J.C."/>
            <person name="Han C."/>
            <person name="Larimer F."/>
            <person name="Land M."/>
            <person name="Hauser L."/>
            <person name="Markowitz V."/>
            <person name="Cheng J.-F."/>
            <person name="Hugenholtz P."/>
            <person name="Woyke T."/>
            <person name="Wu D."/>
            <person name="Pukall R."/>
            <person name="Klenk H.-P."/>
            <person name="Eisen J.A."/>
        </authorList>
    </citation>
    <scope>NUCLEOTIDE SEQUENCE [LARGE SCALE GENOMIC DNA]</scope>
    <source>
        <strain evidence="3">DSM 17836 / JCM 10339 / NBRC 14399</strain>
    </source>
</reference>
<proteinExistence type="predicted"/>
<dbReference type="GO" id="GO:0003676">
    <property type="term" value="F:nucleic acid binding"/>
    <property type="evidence" value="ECO:0007669"/>
    <property type="project" value="InterPro"/>
</dbReference>
<name>D2Q0F4_KRIFD</name>
<dbReference type="PANTHER" id="PTHR14911">
    <property type="entry name" value="THUMP DOMAIN-CONTAINING"/>
    <property type="match status" value="1"/>
</dbReference>
<sequence>MRYFAQYRAGLGELVIDSLRRDLAGVQVISSDDSSLLFDSRSDRAKVGGLGYLKNAFTVLGSVPRSTPQKAAERFAEQVQTTPMLRGQGRVTSFRTMVSVDGKLVGLPRPAKLRLESAIGKATGARVNARGGAGAEYWVIGRRDLSSMLFCQRLTSGVKQGAAGSLGADLATLLVKASEPAPDDVFLDPFAGSGAIVSARMASAYRRLIYSDLAAGEPQVQILPELRRGKRVTLLTEDALELPSVPTGSVSAIVTDPPWGEYDELDVDLSTFARQMMQSFDRVLDPERGRLVLLVSRRVADVTARLWKTAGLELAQSHELLVNGHPASAQVGARSRRTGDRR</sequence>
<dbReference type="eggNOG" id="COG1041">
    <property type="taxonomic scope" value="Bacteria"/>
</dbReference>
<dbReference type="OrthoDB" id="9777257at2"/>
<gene>
    <name evidence="2" type="ordered locus">Kfla_2881</name>
</gene>
<feature type="domain" description="Ribosomal RNA large subunit methyltransferase K/L-like methyltransferase" evidence="1">
    <location>
        <begin position="163"/>
        <end position="196"/>
    </location>
</feature>
<dbReference type="EMBL" id="CP001736">
    <property type="protein sequence ID" value="ADB31946.1"/>
    <property type="molecule type" value="Genomic_DNA"/>
</dbReference>
<dbReference type="GO" id="GO:0016423">
    <property type="term" value="F:tRNA (guanine) methyltransferase activity"/>
    <property type="evidence" value="ECO:0007669"/>
    <property type="project" value="TreeGrafter"/>
</dbReference>
<dbReference type="AlphaFoldDB" id="D2Q0F4"/>
<dbReference type="STRING" id="479435.Kfla_2881"/>
<reference evidence="2 3" key="2">
    <citation type="journal article" date="2010" name="Stand. Genomic Sci.">
        <title>Complete genome sequence of Kribbella flavida type strain (IFO 14399).</title>
        <authorList>
            <person name="Pukall R."/>
            <person name="Lapidus A."/>
            <person name="Glavina Del Rio T."/>
            <person name="Copeland A."/>
            <person name="Tice H."/>
            <person name="Cheng J.-F."/>
            <person name="Lucas S."/>
            <person name="Chen F."/>
            <person name="Nolan M."/>
            <person name="LaButti K."/>
            <person name="Pati A."/>
            <person name="Ivanova N."/>
            <person name="Mavrommatis K."/>
            <person name="Mikhailova N."/>
            <person name="Pitluck S."/>
            <person name="Bruce D."/>
            <person name="Goodwin L."/>
            <person name="Land M."/>
            <person name="Hauser L."/>
            <person name="Chang Y.-J."/>
            <person name="Jeffries C.D."/>
            <person name="Chen A."/>
            <person name="Palaniappan K."/>
            <person name="Chain P."/>
            <person name="Rohde M."/>
            <person name="Goeker M."/>
            <person name="Bristow J."/>
            <person name="Eisen J.A."/>
            <person name="Markowitz V."/>
            <person name="Hugenholtz P."/>
            <person name="Kyrpides N.C."/>
            <person name="Klenk H.-P."/>
            <person name="Brettin T."/>
        </authorList>
    </citation>
    <scope>NUCLEOTIDE SEQUENCE [LARGE SCALE GENOMIC DNA]</scope>
    <source>
        <strain evidence="3">DSM 17836 / JCM 10339 / NBRC 14399</strain>
    </source>
</reference>
<dbReference type="CDD" id="cd02440">
    <property type="entry name" value="AdoMet_MTases"/>
    <property type="match status" value="1"/>
</dbReference>
<dbReference type="GO" id="GO:0030488">
    <property type="term" value="P:tRNA methylation"/>
    <property type="evidence" value="ECO:0007669"/>
    <property type="project" value="TreeGrafter"/>
</dbReference>
<dbReference type="Pfam" id="PF01170">
    <property type="entry name" value="UPF0020"/>
    <property type="match status" value="2"/>
</dbReference>
<dbReference type="Gene3D" id="3.40.50.150">
    <property type="entry name" value="Vaccinia Virus protein VP39"/>
    <property type="match status" value="1"/>
</dbReference>
<dbReference type="InterPro" id="IPR000241">
    <property type="entry name" value="RlmKL-like_Mtase"/>
</dbReference>
<dbReference type="InterPro" id="IPR002052">
    <property type="entry name" value="DNA_methylase_N6_adenine_CS"/>
</dbReference>
<dbReference type="PROSITE" id="PS00092">
    <property type="entry name" value="N6_MTASE"/>
    <property type="match status" value="1"/>
</dbReference>
<evidence type="ECO:0000313" key="3">
    <source>
        <dbReference type="Proteomes" id="UP000007967"/>
    </source>
</evidence>
<evidence type="ECO:0000259" key="1">
    <source>
        <dbReference type="Pfam" id="PF01170"/>
    </source>
</evidence>
<accession>D2Q0F4</accession>
<keyword evidence="3" id="KW-1185">Reference proteome</keyword>
<dbReference type="RefSeq" id="WP_012920502.1">
    <property type="nucleotide sequence ID" value="NC_013729.1"/>
</dbReference>
<keyword evidence="2" id="KW-0808">Transferase</keyword>
<evidence type="ECO:0000313" key="2">
    <source>
        <dbReference type="EMBL" id="ADB31946.1"/>
    </source>
</evidence>
<dbReference type="HOGENOM" id="CLU_810821_0_0_11"/>
<dbReference type="KEGG" id="kfl:Kfla_2881"/>
<feature type="domain" description="Ribosomal RNA large subunit methyltransferase K/L-like methyltransferase" evidence="1">
    <location>
        <begin position="229"/>
        <end position="298"/>
    </location>
</feature>
<dbReference type="SUPFAM" id="SSF53335">
    <property type="entry name" value="S-adenosyl-L-methionine-dependent methyltransferases"/>
    <property type="match status" value="1"/>
</dbReference>
<protein>
    <submittedName>
        <fullName evidence="2">Putative RNA methylase</fullName>
    </submittedName>
</protein>